<sequence>MSVVETSPEATNADAISDGIRAILDKQKKAHIDEGPASVKRRKDWIDRSIALLVDNKDEIVEALMSDFGNRAPVASLMTDVMGSVGPLEHAKKNMEKWMRPEKRKLQFPLGLLGAKAHVEYQPLGTIGIISPWNFPFNLTFAPLAGVFAAGNRAMIKPSEFTPACSELMAKMFRAAYDETEVAVVTGGPAVGEAFSKQPFDHLLFTGAGSIAKHVMRAASENLVPVTLELGGKSPVIVSRSADMEDVAARVMTGKTLNAGQICLAPDYVMVPEEKADDFVAGAQKAVTKMFPTMKDNPDYTSIINDRHYDRITGYIEDAKAKGAEIVEINPANEDFSQQPYNKIPPTIIKNPTEDMKVLQDEIFGPVLPMKTYKDVSETLDYVNANDRPLGLYYFGQDDAEERRVLDHTTSGGVTVNDVIMHVSMEDLPFGGVGPSGMGSYHGIDGFRTFSHAKAVYHQAKAQMVAEMFRPPYDAKKRKRVLSMIKK</sequence>
<dbReference type="PIRSF" id="PIRSF036492">
    <property type="entry name" value="ALDH"/>
    <property type="match status" value="1"/>
</dbReference>
<name>A0A845QB28_9HYPH</name>
<reference evidence="9 10" key="1">
    <citation type="journal article" date="2016" name="Int. J. Syst. Evol. Microbiol.">
        <title>Pyruvatibacter mobilis gen. nov., sp. nov., a marine bacterium from the culture broth of Picochlorum sp. 122.</title>
        <authorList>
            <person name="Wang G."/>
            <person name="Tang M."/>
            <person name="Wu H."/>
            <person name="Dai S."/>
            <person name="Li T."/>
            <person name="Chen C."/>
            <person name="He H."/>
            <person name="Fan J."/>
            <person name="Xiang W."/>
            <person name="Li X."/>
        </authorList>
    </citation>
    <scope>NUCLEOTIDE SEQUENCE [LARGE SCALE GENOMIC DNA]</scope>
    <source>
        <strain evidence="9 10">GYP-11</strain>
    </source>
</reference>
<keyword evidence="2 4" id="KW-0560">Oxidoreductase</keyword>
<dbReference type="InterPro" id="IPR016161">
    <property type="entry name" value="Ald_DH/histidinol_DH"/>
</dbReference>
<evidence type="ECO:0000256" key="2">
    <source>
        <dbReference type="ARBA" id="ARBA00023002"/>
    </source>
</evidence>
<evidence type="ECO:0000313" key="9">
    <source>
        <dbReference type="EMBL" id="NBG95589.1"/>
    </source>
</evidence>
<dbReference type="RefSeq" id="WP_036265696.1">
    <property type="nucleotide sequence ID" value="NZ_BMHN01000001.1"/>
</dbReference>
<dbReference type="CDD" id="cd07133">
    <property type="entry name" value="ALDH_CALDH_CalB"/>
    <property type="match status" value="1"/>
</dbReference>
<dbReference type="GeneID" id="300654945"/>
<dbReference type="InterPro" id="IPR015590">
    <property type="entry name" value="Aldehyde_DH_dom"/>
</dbReference>
<evidence type="ECO:0000256" key="5">
    <source>
        <dbReference type="PIRSR" id="PIRSR036492-1"/>
    </source>
</evidence>
<feature type="active site" evidence="5">
    <location>
        <position position="263"/>
    </location>
</feature>
<evidence type="ECO:0000256" key="4">
    <source>
        <dbReference type="PIRNR" id="PIRNR036492"/>
    </source>
</evidence>
<dbReference type="EMBL" id="WXYQ01000005">
    <property type="protein sequence ID" value="NBG95589.1"/>
    <property type="molecule type" value="Genomic_DNA"/>
</dbReference>
<dbReference type="InterPro" id="IPR012394">
    <property type="entry name" value="Aldehyde_DH_NAD(P)"/>
</dbReference>
<dbReference type="FunFam" id="3.40.309.10:FF:000003">
    <property type="entry name" value="Aldehyde dehydrogenase"/>
    <property type="match status" value="1"/>
</dbReference>
<evidence type="ECO:0000256" key="1">
    <source>
        <dbReference type="ARBA" id="ARBA00009986"/>
    </source>
</evidence>
<accession>A0A845QB28</accession>
<evidence type="ECO:0000256" key="7">
    <source>
        <dbReference type="RuleBase" id="RU003345"/>
    </source>
</evidence>
<dbReference type="Gene3D" id="3.40.309.10">
    <property type="entry name" value="Aldehyde Dehydrogenase, Chain A, domain 2"/>
    <property type="match status" value="1"/>
</dbReference>
<proteinExistence type="inferred from homology"/>
<evidence type="ECO:0000256" key="6">
    <source>
        <dbReference type="PROSITE-ProRule" id="PRU10007"/>
    </source>
</evidence>
<comment type="similarity">
    <text evidence="1 4 7">Belongs to the aldehyde dehydrogenase family.</text>
</comment>
<feature type="active site" evidence="5 6">
    <location>
        <position position="229"/>
    </location>
</feature>
<dbReference type="Gene3D" id="3.40.605.10">
    <property type="entry name" value="Aldehyde Dehydrogenase, Chain A, domain 1"/>
    <property type="match status" value="1"/>
</dbReference>
<evidence type="ECO:0000313" key="10">
    <source>
        <dbReference type="Proteomes" id="UP000470384"/>
    </source>
</evidence>
<evidence type="ECO:0000259" key="8">
    <source>
        <dbReference type="Pfam" id="PF00171"/>
    </source>
</evidence>
<dbReference type="PROSITE" id="PS00687">
    <property type="entry name" value="ALDEHYDE_DEHYDR_GLU"/>
    <property type="match status" value="1"/>
</dbReference>
<dbReference type="GO" id="GO:0004029">
    <property type="term" value="F:aldehyde dehydrogenase (NAD+) activity"/>
    <property type="evidence" value="ECO:0007669"/>
    <property type="project" value="TreeGrafter"/>
</dbReference>
<organism evidence="9 10">
    <name type="scientific">Pyruvatibacter mobilis</name>
    <dbReference type="NCBI Taxonomy" id="1712261"/>
    <lineage>
        <taxon>Bacteria</taxon>
        <taxon>Pseudomonadati</taxon>
        <taxon>Pseudomonadota</taxon>
        <taxon>Alphaproteobacteria</taxon>
        <taxon>Hyphomicrobiales</taxon>
        <taxon>Parvibaculaceae</taxon>
        <taxon>Pyruvatibacter</taxon>
    </lineage>
</organism>
<dbReference type="OrthoDB" id="9812625at2"/>
<dbReference type="AlphaFoldDB" id="A0A845QB28"/>
<dbReference type="GO" id="GO:0005737">
    <property type="term" value="C:cytoplasm"/>
    <property type="evidence" value="ECO:0007669"/>
    <property type="project" value="TreeGrafter"/>
</dbReference>
<protein>
    <recommendedName>
        <fullName evidence="4">Aldehyde dehydrogenase</fullName>
    </recommendedName>
</protein>
<dbReference type="SUPFAM" id="SSF53720">
    <property type="entry name" value="ALDH-like"/>
    <property type="match status" value="1"/>
</dbReference>
<dbReference type="InterPro" id="IPR029510">
    <property type="entry name" value="Ald_DH_CS_GLU"/>
</dbReference>
<feature type="domain" description="Aldehyde dehydrogenase" evidence="8">
    <location>
        <begin position="20"/>
        <end position="456"/>
    </location>
</feature>
<dbReference type="InterPro" id="IPR016163">
    <property type="entry name" value="Ald_DH_C"/>
</dbReference>
<keyword evidence="10" id="KW-1185">Reference proteome</keyword>
<dbReference type="InterPro" id="IPR016162">
    <property type="entry name" value="Ald_DH_N"/>
</dbReference>
<evidence type="ECO:0000256" key="3">
    <source>
        <dbReference type="ARBA" id="ARBA00023027"/>
    </source>
</evidence>
<keyword evidence="3" id="KW-0520">NAD</keyword>
<dbReference type="GO" id="GO:0006081">
    <property type="term" value="P:aldehyde metabolic process"/>
    <property type="evidence" value="ECO:0007669"/>
    <property type="project" value="InterPro"/>
</dbReference>
<comment type="caution">
    <text evidence="9">The sequence shown here is derived from an EMBL/GenBank/DDBJ whole genome shotgun (WGS) entry which is preliminary data.</text>
</comment>
<dbReference type="Pfam" id="PF00171">
    <property type="entry name" value="Aldedh"/>
    <property type="match status" value="1"/>
</dbReference>
<dbReference type="Proteomes" id="UP000470384">
    <property type="component" value="Unassembled WGS sequence"/>
</dbReference>
<dbReference type="PANTHER" id="PTHR43570">
    <property type="entry name" value="ALDEHYDE DEHYDROGENASE"/>
    <property type="match status" value="1"/>
</dbReference>
<gene>
    <name evidence="9" type="ORF">GTQ45_07560</name>
</gene>
<dbReference type="PANTHER" id="PTHR43570:SF20">
    <property type="entry name" value="ALDEHYDE DEHYDROGENASE ALDX-RELATED"/>
    <property type="match status" value="1"/>
</dbReference>